<dbReference type="PANTHER" id="PTHR43539:SF42">
    <property type="entry name" value="OS01G0273800 PROTEIN"/>
    <property type="match status" value="1"/>
</dbReference>
<dbReference type="InterPro" id="IPR050982">
    <property type="entry name" value="Auxin_biosynth/cation_transpt"/>
</dbReference>
<keyword evidence="2" id="KW-0560">Oxidoreductase</keyword>
<dbReference type="SUPFAM" id="SSF51905">
    <property type="entry name" value="FAD/NAD(P)-binding domain"/>
    <property type="match status" value="2"/>
</dbReference>
<sequence length="381" mass="42300">MGEEVVVIVGAGQSGLAAAACLTALSVPCVILEREDCIASLWRNRCYDRVSLHLQKELCQLPHAPHPPETPMYMPKQDFIRYLEDYAARFRLRINLQRKVESTEYDEEAGRWRLVATNGEDGSTEEYVARYLVVATGENDEIVVPEIPGLEGFSGPVVHSSQYRSGSEFKGKSVLVVGCGNSGMEVALDLAEHGAITHIVVRNKFHIVTKEIWVKAIILSRFLPCKVVDTIILLLCHLEFGSLAKYGIRRPAKGPMFLKEHTPVYPVLDCGTVKKIKSGHIKVSPAIKHVEGNDVTFSDGRTQHFDAIVLATGYRSTVKRWLKGDDHLIDEAGMAKQTHPDNWKGRNGLYCAGLARRGIYGSAEDALKIADDIADDYKRTQ</sequence>
<dbReference type="GO" id="GO:0050660">
    <property type="term" value="F:flavin adenine dinucleotide binding"/>
    <property type="evidence" value="ECO:0007669"/>
    <property type="project" value="InterPro"/>
</dbReference>
<reference evidence="5" key="1">
    <citation type="submission" date="2022-05" db="EMBL/GenBank/DDBJ databases">
        <title>The Musa troglodytarum L. genome provides insights into the mechanism of non-climacteric behaviour and enrichment of carotenoids.</title>
        <authorList>
            <person name="Wang J."/>
        </authorList>
    </citation>
    <scope>NUCLEOTIDE SEQUENCE</scope>
    <source>
        <tissue evidence="5">Leaf</tissue>
    </source>
</reference>
<comment type="catalytic activity">
    <reaction evidence="4">
        <text>indole-3-pyruvate + NADPH + O2 + H(+) = (indol-3-yl)acetate + CO2 + NADP(+) + H2O</text>
        <dbReference type="Rhea" id="RHEA:34331"/>
        <dbReference type="ChEBI" id="CHEBI:15377"/>
        <dbReference type="ChEBI" id="CHEBI:15378"/>
        <dbReference type="ChEBI" id="CHEBI:15379"/>
        <dbReference type="ChEBI" id="CHEBI:16526"/>
        <dbReference type="ChEBI" id="CHEBI:17640"/>
        <dbReference type="ChEBI" id="CHEBI:30854"/>
        <dbReference type="ChEBI" id="CHEBI:57783"/>
        <dbReference type="ChEBI" id="CHEBI:58349"/>
        <dbReference type="EC" id="1.14.13.168"/>
    </reaction>
</comment>
<dbReference type="PRINTS" id="PR00368">
    <property type="entry name" value="FADPNR"/>
</dbReference>
<accession>A0A9E7KQ75</accession>
<evidence type="ECO:0000256" key="1">
    <source>
        <dbReference type="ARBA" id="ARBA00009183"/>
    </source>
</evidence>
<dbReference type="EC" id="1.14.13.168" evidence="3"/>
<evidence type="ECO:0000313" key="6">
    <source>
        <dbReference type="Proteomes" id="UP001055439"/>
    </source>
</evidence>
<dbReference type="PIRSF" id="PIRSF000332">
    <property type="entry name" value="FMO"/>
    <property type="match status" value="1"/>
</dbReference>
<dbReference type="InterPro" id="IPR036188">
    <property type="entry name" value="FAD/NAD-bd_sf"/>
</dbReference>
<evidence type="ECO:0000256" key="4">
    <source>
        <dbReference type="ARBA" id="ARBA00047707"/>
    </source>
</evidence>
<dbReference type="EMBL" id="CP097510">
    <property type="protein sequence ID" value="URE27607.1"/>
    <property type="molecule type" value="Genomic_DNA"/>
</dbReference>
<dbReference type="InterPro" id="IPR000960">
    <property type="entry name" value="Flavin_mOase"/>
</dbReference>
<gene>
    <name evidence="5" type="ORF">MUK42_07301</name>
</gene>
<dbReference type="Gene3D" id="3.50.50.60">
    <property type="entry name" value="FAD/NAD(P)-binding domain"/>
    <property type="match status" value="1"/>
</dbReference>
<evidence type="ECO:0000256" key="3">
    <source>
        <dbReference type="ARBA" id="ARBA00039148"/>
    </source>
</evidence>
<dbReference type="PRINTS" id="PR00469">
    <property type="entry name" value="PNDRDTASEII"/>
</dbReference>
<protein>
    <recommendedName>
        <fullName evidence="3">indole-3-pyruvate monooxygenase</fullName>
        <ecNumber evidence="3">1.14.13.168</ecNumber>
    </recommendedName>
</protein>
<dbReference type="AlphaFoldDB" id="A0A9E7KQ75"/>
<dbReference type="Proteomes" id="UP001055439">
    <property type="component" value="Chromosome 8"/>
</dbReference>
<comment type="similarity">
    <text evidence="1">Belongs to the FMO family.</text>
</comment>
<evidence type="ECO:0000313" key="5">
    <source>
        <dbReference type="EMBL" id="URE27607.1"/>
    </source>
</evidence>
<keyword evidence="6" id="KW-1185">Reference proteome</keyword>
<dbReference type="OrthoDB" id="410044at2759"/>
<proteinExistence type="inferred from homology"/>
<dbReference type="PANTHER" id="PTHR43539">
    <property type="entry name" value="FLAVIN-BINDING MONOOXYGENASE-LIKE PROTEIN (AFU_ORTHOLOGUE AFUA_4G09220)"/>
    <property type="match status" value="1"/>
</dbReference>
<organism evidence="5 6">
    <name type="scientific">Musa troglodytarum</name>
    <name type="common">fe'i banana</name>
    <dbReference type="NCBI Taxonomy" id="320322"/>
    <lineage>
        <taxon>Eukaryota</taxon>
        <taxon>Viridiplantae</taxon>
        <taxon>Streptophyta</taxon>
        <taxon>Embryophyta</taxon>
        <taxon>Tracheophyta</taxon>
        <taxon>Spermatophyta</taxon>
        <taxon>Magnoliopsida</taxon>
        <taxon>Liliopsida</taxon>
        <taxon>Zingiberales</taxon>
        <taxon>Musaceae</taxon>
        <taxon>Musa</taxon>
    </lineage>
</organism>
<dbReference type="Pfam" id="PF13738">
    <property type="entry name" value="Pyr_redox_3"/>
    <property type="match status" value="1"/>
</dbReference>
<dbReference type="GO" id="GO:0103075">
    <property type="term" value="F:indole-3-pyruvate monooxygenase activity"/>
    <property type="evidence" value="ECO:0007669"/>
    <property type="project" value="UniProtKB-EC"/>
</dbReference>
<name>A0A9E7KQ75_9LILI</name>
<dbReference type="GO" id="GO:0050661">
    <property type="term" value="F:NADP binding"/>
    <property type="evidence" value="ECO:0007669"/>
    <property type="project" value="InterPro"/>
</dbReference>
<evidence type="ECO:0000256" key="2">
    <source>
        <dbReference type="ARBA" id="ARBA00023002"/>
    </source>
</evidence>